<dbReference type="OrthoDB" id="8576060at2"/>
<evidence type="ECO:0000256" key="1">
    <source>
        <dbReference type="ARBA" id="ARBA00004141"/>
    </source>
</evidence>
<gene>
    <name evidence="7" type="ORF">SAMN02745132_01749</name>
</gene>
<dbReference type="AlphaFoldDB" id="A0A1T4UHU1"/>
<protein>
    <submittedName>
        <fullName evidence="7">O-antigen ligase</fullName>
    </submittedName>
</protein>
<dbReference type="RefSeq" id="WP_078752137.1">
    <property type="nucleotide sequence ID" value="NZ_FUXU01000016.1"/>
</dbReference>
<evidence type="ECO:0000313" key="8">
    <source>
        <dbReference type="Proteomes" id="UP000190162"/>
    </source>
</evidence>
<evidence type="ECO:0000256" key="4">
    <source>
        <dbReference type="ARBA" id="ARBA00023136"/>
    </source>
</evidence>
<dbReference type="GO" id="GO:0016874">
    <property type="term" value="F:ligase activity"/>
    <property type="evidence" value="ECO:0007669"/>
    <property type="project" value="UniProtKB-KW"/>
</dbReference>
<dbReference type="Proteomes" id="UP000190162">
    <property type="component" value="Unassembled WGS sequence"/>
</dbReference>
<feature type="transmembrane region" description="Helical" evidence="5">
    <location>
        <begin position="29"/>
        <end position="52"/>
    </location>
</feature>
<dbReference type="InterPro" id="IPR051533">
    <property type="entry name" value="WaaL-like"/>
</dbReference>
<keyword evidence="8" id="KW-1185">Reference proteome</keyword>
<proteinExistence type="predicted"/>
<organism evidence="7 8">
    <name type="scientific">Enterovibrio nigricans DSM 22720</name>
    <dbReference type="NCBI Taxonomy" id="1121868"/>
    <lineage>
        <taxon>Bacteria</taxon>
        <taxon>Pseudomonadati</taxon>
        <taxon>Pseudomonadota</taxon>
        <taxon>Gammaproteobacteria</taxon>
        <taxon>Vibrionales</taxon>
        <taxon>Vibrionaceae</taxon>
        <taxon>Enterovibrio</taxon>
    </lineage>
</organism>
<feature type="transmembrane region" description="Helical" evidence="5">
    <location>
        <begin position="335"/>
        <end position="354"/>
    </location>
</feature>
<feature type="transmembrane region" description="Helical" evidence="5">
    <location>
        <begin position="225"/>
        <end position="243"/>
    </location>
</feature>
<dbReference type="Pfam" id="PF04932">
    <property type="entry name" value="Wzy_C"/>
    <property type="match status" value="1"/>
</dbReference>
<keyword evidence="4 5" id="KW-0472">Membrane</keyword>
<feature type="transmembrane region" description="Helical" evidence="5">
    <location>
        <begin position="361"/>
        <end position="381"/>
    </location>
</feature>
<feature type="transmembrane region" description="Helical" evidence="5">
    <location>
        <begin position="121"/>
        <end position="146"/>
    </location>
</feature>
<comment type="subcellular location">
    <subcellularLocation>
        <location evidence="1">Membrane</location>
        <topology evidence="1">Multi-pass membrane protein</topology>
    </subcellularLocation>
</comment>
<dbReference type="InterPro" id="IPR007016">
    <property type="entry name" value="O-antigen_ligase-rel_domated"/>
</dbReference>
<sequence length="415" mass="46308">MMNLATKQRPNILTPERVISNSLFFVPGLLLWTPNFSVAIAIFLVIYATVYCIQNRKNISLTKLDKLIFVFLSAYFLVNVPNVILDLGNFRYIDGPSKILLCIPVYLLFKQELPNISVKKHLEYGLVVGAIGAMMIALIQHFFLGYTRVDGFLFSINFGYLACSLAFLNLSFAFNSPRKQILFLGFFAASVATLLTLTRGAIFAIPLLLILIPAIYKMKLAPVKLATMVFAVVATLMSAYHLSPSVKERTDFTIQEFREVASGDIKDSASTGGRLQLWYASIEALKANPIYGLSHGDRETLNQHLYQKGKVSYWVTGVSRGHAHSQYFEMLASNGLFSIPAVFAMLVFPLLFFIRKRESEYARAGAIFVAGITIFGLTEVLLQANLISVYFGIFMAFFFAATLYGTKDNEQNALS</sequence>
<dbReference type="PANTHER" id="PTHR37422:SF17">
    <property type="entry name" value="O-ANTIGEN LIGASE"/>
    <property type="match status" value="1"/>
</dbReference>
<reference evidence="8" key="1">
    <citation type="submission" date="2017-02" db="EMBL/GenBank/DDBJ databases">
        <authorList>
            <person name="Varghese N."/>
            <person name="Submissions S."/>
        </authorList>
    </citation>
    <scope>NUCLEOTIDE SEQUENCE [LARGE SCALE GENOMIC DNA]</scope>
    <source>
        <strain evidence="8">DSM 22720</strain>
    </source>
</reference>
<evidence type="ECO:0000256" key="3">
    <source>
        <dbReference type="ARBA" id="ARBA00022989"/>
    </source>
</evidence>
<evidence type="ECO:0000256" key="2">
    <source>
        <dbReference type="ARBA" id="ARBA00022692"/>
    </source>
</evidence>
<keyword evidence="3 5" id="KW-1133">Transmembrane helix</keyword>
<name>A0A1T4UHU1_9GAMM</name>
<dbReference type="GO" id="GO:0016020">
    <property type="term" value="C:membrane"/>
    <property type="evidence" value="ECO:0007669"/>
    <property type="project" value="UniProtKB-SubCell"/>
</dbReference>
<feature type="transmembrane region" description="Helical" evidence="5">
    <location>
        <begin position="64"/>
        <end position="84"/>
    </location>
</feature>
<dbReference type="EMBL" id="FUXU01000016">
    <property type="protein sequence ID" value="SKA52031.1"/>
    <property type="molecule type" value="Genomic_DNA"/>
</dbReference>
<evidence type="ECO:0000259" key="6">
    <source>
        <dbReference type="Pfam" id="PF04932"/>
    </source>
</evidence>
<feature type="transmembrane region" description="Helical" evidence="5">
    <location>
        <begin position="387"/>
        <end position="406"/>
    </location>
</feature>
<dbReference type="PANTHER" id="PTHR37422">
    <property type="entry name" value="TEICHURONIC ACID BIOSYNTHESIS PROTEIN TUAE"/>
    <property type="match status" value="1"/>
</dbReference>
<keyword evidence="7" id="KW-0436">Ligase</keyword>
<feature type="transmembrane region" description="Helical" evidence="5">
    <location>
        <begin position="152"/>
        <end position="174"/>
    </location>
</feature>
<evidence type="ECO:0000313" key="7">
    <source>
        <dbReference type="EMBL" id="SKA52031.1"/>
    </source>
</evidence>
<feature type="domain" description="O-antigen ligase-related" evidence="6">
    <location>
        <begin position="185"/>
        <end position="337"/>
    </location>
</feature>
<keyword evidence="2 5" id="KW-0812">Transmembrane</keyword>
<evidence type="ECO:0000256" key="5">
    <source>
        <dbReference type="SAM" id="Phobius"/>
    </source>
</evidence>
<accession>A0A1T4UHU1</accession>